<keyword evidence="4 16" id="KW-0132">Cell division</keyword>
<name>A0A266Q266_9GAMM</name>
<dbReference type="Pfam" id="PF00905">
    <property type="entry name" value="Transpeptidase"/>
    <property type="match status" value="1"/>
</dbReference>
<dbReference type="SUPFAM" id="SSF56601">
    <property type="entry name" value="beta-lactamase/transpeptidase-like"/>
    <property type="match status" value="1"/>
</dbReference>
<feature type="domain" description="Penicillin-binding protein transpeptidase" evidence="18">
    <location>
        <begin position="267"/>
        <end position="564"/>
    </location>
</feature>
<evidence type="ECO:0000256" key="10">
    <source>
        <dbReference type="ARBA" id="ARBA00022984"/>
    </source>
</evidence>
<keyword evidence="3 16" id="KW-0997">Cell inner membrane</keyword>
<dbReference type="InterPro" id="IPR012338">
    <property type="entry name" value="Beta-lactam/transpept-like"/>
</dbReference>
<dbReference type="PANTHER" id="PTHR30627">
    <property type="entry name" value="PEPTIDOGLYCAN D,D-TRANSPEPTIDASE"/>
    <property type="match status" value="1"/>
</dbReference>
<dbReference type="AlphaFoldDB" id="A0A266Q266"/>
<dbReference type="Gene3D" id="3.90.1310.10">
    <property type="entry name" value="Penicillin-binding protein 2a (Domain 2)"/>
    <property type="match status" value="1"/>
</dbReference>
<feature type="active site" description="Acyl-ester intermediate" evidence="16">
    <location>
        <position position="314"/>
    </location>
</feature>
<dbReference type="Pfam" id="PF03717">
    <property type="entry name" value="PBP_dimer"/>
    <property type="match status" value="1"/>
</dbReference>
<proteinExistence type="inferred from homology"/>
<keyword evidence="9 16" id="KW-0133">Cell shape</keyword>
<dbReference type="EC" id="3.4.16.4" evidence="16"/>
<dbReference type="GO" id="GO:0000917">
    <property type="term" value="P:division septum assembly"/>
    <property type="evidence" value="ECO:0007669"/>
    <property type="project" value="UniProtKB-KW"/>
</dbReference>
<evidence type="ECO:0000256" key="2">
    <source>
        <dbReference type="ARBA" id="ARBA00022475"/>
    </source>
</evidence>
<evidence type="ECO:0000256" key="15">
    <source>
        <dbReference type="ARBA" id="ARBA00023316"/>
    </source>
</evidence>
<dbReference type="RefSeq" id="WP_078043885.1">
    <property type="nucleotide sequence ID" value="NZ_NHNI01000003.1"/>
</dbReference>
<keyword evidence="21" id="KW-1185">Reference proteome</keyword>
<dbReference type="PANTHER" id="PTHR30627:SF1">
    <property type="entry name" value="PEPTIDOGLYCAN D,D-TRANSPEPTIDASE FTSI"/>
    <property type="match status" value="1"/>
</dbReference>
<evidence type="ECO:0000256" key="6">
    <source>
        <dbReference type="ARBA" id="ARBA00022670"/>
    </source>
</evidence>
<dbReference type="Proteomes" id="UP000216101">
    <property type="component" value="Unassembled WGS sequence"/>
</dbReference>
<comment type="caution">
    <text evidence="20">The sequence shown here is derived from an EMBL/GenBank/DDBJ whole genome shotgun (WGS) entry which is preliminary data.</text>
</comment>
<dbReference type="InterPro" id="IPR050515">
    <property type="entry name" value="Beta-lactam/transpept"/>
</dbReference>
<evidence type="ECO:0000259" key="18">
    <source>
        <dbReference type="Pfam" id="PF00905"/>
    </source>
</evidence>
<dbReference type="EMBL" id="NHNI01000003">
    <property type="protein sequence ID" value="OZY83930.1"/>
    <property type="molecule type" value="Genomic_DNA"/>
</dbReference>
<evidence type="ECO:0000256" key="3">
    <source>
        <dbReference type="ARBA" id="ARBA00022519"/>
    </source>
</evidence>
<dbReference type="Gene3D" id="3.40.710.10">
    <property type="entry name" value="DD-peptidase/beta-lactamase superfamily"/>
    <property type="match status" value="1"/>
</dbReference>
<dbReference type="InterPro" id="IPR005311">
    <property type="entry name" value="PBP_dimer"/>
</dbReference>
<feature type="region of interest" description="Disordered" evidence="17">
    <location>
        <begin position="593"/>
        <end position="619"/>
    </location>
</feature>
<dbReference type="GO" id="GO:0071555">
    <property type="term" value="P:cell wall organization"/>
    <property type="evidence" value="ECO:0007669"/>
    <property type="project" value="UniProtKB-KW"/>
</dbReference>
<sequence>MSRSSAFEPRRARPLAKPDHKPLKVARWRFYGVGLVLAVLVGVLIVHVASLQVLPNTDKGYEFLQDQGESRTLRTEIIPAYRGVITDRNGSPLAVSTPVSTLWANPKVLSQAPHRIADLAQALKADKADLESRLARYANKEFMYLQRQMSPEAAQAVLSLDIPGVYEQIEYHRYYPAADVAAHLVGMTDVDDRGQEGMELAYDAWLTGENGAKEVLKDLRGRTVKELRLVKAARPGQNLTLSIDLRLQYLAHRELKKAVEASSAVAGSIVILDVLTGEVLAISNLPSYNPNDRSRARGDGLRNRAITDLYEPGSTVKPWVVLAALDSGKFKPEDVIDTNPGYFMVGSKPIKDHRNYGAMDLAMAIAKSSNIAMTKISFALDTNTVRDMFARLGASQPVGTGFPGEGTGNVPVLKPLQRIERANISYGYAMTMTPLQVVQAYGVIASGGVKRPVSLLRVDNAPEGERVIDKKYTDQVTQMLKRVVTAEGTGSRAKAISYSVAGKTGTAYKAINGRYSEKQIASFIGMAPADNPRIVAMVIVDEPQGSGIYTNGGWVAAPAFSKVAEDALRMLQVPPDNIYQHDNKSVVDKTAKKEVPAGAAQTDKSATTTAAVNNGRSAT</sequence>
<comment type="function">
    <text evidence="16">Catalyzes cross-linking of the peptidoglycan cell wall at the division septum.</text>
</comment>
<gene>
    <name evidence="16" type="primary">ftsI</name>
    <name evidence="20" type="ORF">CBP51_19190</name>
</gene>
<dbReference type="GO" id="GO:0009002">
    <property type="term" value="F:serine-type D-Ala-D-Ala carboxypeptidase activity"/>
    <property type="evidence" value="ECO:0007669"/>
    <property type="project" value="UniProtKB-UniRule"/>
</dbReference>
<evidence type="ECO:0000256" key="1">
    <source>
        <dbReference type="ARBA" id="ARBA00004370"/>
    </source>
</evidence>
<evidence type="ECO:0000256" key="11">
    <source>
        <dbReference type="ARBA" id="ARBA00022989"/>
    </source>
</evidence>
<reference evidence="21" key="1">
    <citation type="submission" date="2017-05" db="EMBL/GenBank/DDBJ databases">
        <authorList>
            <person name="Barney B.M."/>
        </authorList>
    </citation>
    <scope>NUCLEOTIDE SEQUENCE [LARGE SCALE GENOMIC DNA]</scope>
    <source>
        <strain evidence="21">PSBB022</strain>
    </source>
</reference>
<evidence type="ECO:0000256" key="4">
    <source>
        <dbReference type="ARBA" id="ARBA00022618"/>
    </source>
</evidence>
<organism evidence="20 21">
    <name type="scientific">Cellvibrio mixtus</name>
    <dbReference type="NCBI Taxonomy" id="39650"/>
    <lineage>
        <taxon>Bacteria</taxon>
        <taxon>Pseudomonadati</taxon>
        <taxon>Pseudomonadota</taxon>
        <taxon>Gammaproteobacteria</taxon>
        <taxon>Cellvibrionales</taxon>
        <taxon>Cellvibrionaceae</taxon>
        <taxon>Cellvibrio</taxon>
    </lineage>
</organism>
<keyword evidence="6 16" id="KW-0645">Protease</keyword>
<keyword evidence="11 16" id="KW-1133">Transmembrane helix</keyword>
<feature type="compositionally biased region" description="Polar residues" evidence="17">
    <location>
        <begin position="602"/>
        <end position="619"/>
    </location>
</feature>
<dbReference type="GO" id="GO:0008360">
    <property type="term" value="P:regulation of cell shape"/>
    <property type="evidence" value="ECO:0007669"/>
    <property type="project" value="UniProtKB-KW"/>
</dbReference>
<keyword evidence="12 16" id="KW-0472">Membrane</keyword>
<evidence type="ECO:0000313" key="20">
    <source>
        <dbReference type="EMBL" id="OZY83930.1"/>
    </source>
</evidence>
<keyword evidence="2 16" id="KW-1003">Cell membrane</keyword>
<dbReference type="UniPathway" id="UPA00219"/>
<dbReference type="GO" id="GO:0009252">
    <property type="term" value="P:peptidoglycan biosynthetic process"/>
    <property type="evidence" value="ECO:0007669"/>
    <property type="project" value="UniProtKB-UniRule"/>
</dbReference>
<evidence type="ECO:0000256" key="7">
    <source>
        <dbReference type="ARBA" id="ARBA00022692"/>
    </source>
</evidence>
<accession>A0A266Q266</accession>
<evidence type="ECO:0000256" key="12">
    <source>
        <dbReference type="ARBA" id="ARBA00023136"/>
    </source>
</evidence>
<evidence type="ECO:0000256" key="14">
    <source>
        <dbReference type="ARBA" id="ARBA00023306"/>
    </source>
</evidence>
<dbReference type="GO" id="GO:0005886">
    <property type="term" value="C:plasma membrane"/>
    <property type="evidence" value="ECO:0007669"/>
    <property type="project" value="UniProtKB-SubCell"/>
</dbReference>
<dbReference type="GO" id="GO:0006508">
    <property type="term" value="P:proteolysis"/>
    <property type="evidence" value="ECO:0007669"/>
    <property type="project" value="UniProtKB-KW"/>
</dbReference>
<keyword evidence="5 16" id="KW-0121">Carboxypeptidase</keyword>
<keyword evidence="13 16" id="KW-0717">Septation</keyword>
<evidence type="ECO:0000256" key="13">
    <source>
        <dbReference type="ARBA" id="ARBA00023210"/>
    </source>
</evidence>
<evidence type="ECO:0000313" key="21">
    <source>
        <dbReference type="Proteomes" id="UP000216101"/>
    </source>
</evidence>
<evidence type="ECO:0000256" key="16">
    <source>
        <dbReference type="HAMAP-Rule" id="MF_02080"/>
    </source>
</evidence>
<evidence type="ECO:0000256" key="17">
    <source>
        <dbReference type="SAM" id="MobiDB-lite"/>
    </source>
</evidence>
<protein>
    <recommendedName>
        <fullName evidence="16">Peptidoglycan D,D-transpeptidase FtsI</fullName>
        <ecNumber evidence="16">3.4.16.4</ecNumber>
    </recommendedName>
    <alternativeName>
        <fullName evidence="16">Penicillin-binding protein 3</fullName>
        <shortName evidence="16">PBP-3</shortName>
    </alternativeName>
</protein>
<comment type="similarity">
    <text evidence="16">Belongs to the transpeptidase family. FtsI subfamily.</text>
</comment>
<evidence type="ECO:0000259" key="19">
    <source>
        <dbReference type="Pfam" id="PF03717"/>
    </source>
</evidence>
<dbReference type="InterPro" id="IPR001460">
    <property type="entry name" value="PCN-bd_Tpept"/>
</dbReference>
<dbReference type="SUPFAM" id="SSF56519">
    <property type="entry name" value="Penicillin binding protein dimerisation domain"/>
    <property type="match status" value="1"/>
</dbReference>
<dbReference type="GO" id="GO:0043093">
    <property type="term" value="P:FtsZ-dependent cytokinesis"/>
    <property type="evidence" value="ECO:0007669"/>
    <property type="project" value="UniProtKB-UniRule"/>
</dbReference>
<keyword evidence="8 16" id="KW-0378">Hydrolase</keyword>
<feature type="domain" description="Penicillin-binding protein dimerisation" evidence="19">
    <location>
        <begin position="78"/>
        <end position="227"/>
    </location>
</feature>
<evidence type="ECO:0000256" key="8">
    <source>
        <dbReference type="ARBA" id="ARBA00022801"/>
    </source>
</evidence>
<dbReference type="Gene3D" id="3.30.450.330">
    <property type="match status" value="1"/>
</dbReference>
<keyword evidence="14 16" id="KW-0131">Cell cycle</keyword>
<dbReference type="GO" id="GO:0008955">
    <property type="term" value="F:peptidoglycan glycosyltransferase activity"/>
    <property type="evidence" value="ECO:0007669"/>
    <property type="project" value="InterPro"/>
</dbReference>
<keyword evidence="10 16" id="KW-0573">Peptidoglycan synthesis</keyword>
<dbReference type="HAMAP" id="MF_02080">
    <property type="entry name" value="FtsI_transpept"/>
    <property type="match status" value="1"/>
</dbReference>
<dbReference type="InterPro" id="IPR037532">
    <property type="entry name" value="FtsI_transpept"/>
</dbReference>
<evidence type="ECO:0000256" key="9">
    <source>
        <dbReference type="ARBA" id="ARBA00022960"/>
    </source>
</evidence>
<evidence type="ECO:0000256" key="5">
    <source>
        <dbReference type="ARBA" id="ARBA00022645"/>
    </source>
</evidence>
<dbReference type="STRING" id="1209072.GCA_000766945_01291"/>
<comment type="catalytic activity">
    <reaction evidence="16">
        <text>Preferential cleavage: (Ac)2-L-Lys-D-Ala-|-D-Ala. Also transpeptidation of peptidyl-alanyl moieties that are N-acyl substituents of D-alanine.</text>
        <dbReference type="EC" id="3.4.16.4"/>
    </reaction>
</comment>
<dbReference type="InterPro" id="IPR036138">
    <property type="entry name" value="PBP_dimer_sf"/>
</dbReference>
<keyword evidence="7 16" id="KW-0812">Transmembrane</keyword>
<comment type="subcellular location">
    <subcellularLocation>
        <location evidence="16">Cell inner membrane</location>
        <topology evidence="16">Single-pass membrane protein</topology>
    </subcellularLocation>
    <subcellularLocation>
        <location evidence="1">Membrane</location>
    </subcellularLocation>
</comment>
<feature type="transmembrane region" description="Helical" evidence="16">
    <location>
        <begin position="30"/>
        <end position="49"/>
    </location>
</feature>
<comment type="pathway">
    <text evidence="16">Cell wall biogenesis; peptidoglycan biosynthesis.</text>
</comment>
<keyword evidence="15 16" id="KW-0961">Cell wall biogenesis/degradation</keyword>
<dbReference type="GO" id="GO:0008658">
    <property type="term" value="F:penicillin binding"/>
    <property type="evidence" value="ECO:0007669"/>
    <property type="project" value="InterPro"/>
</dbReference>